<dbReference type="KEGG" id="pars:DRW48_00085"/>
<evidence type="ECO:0000256" key="1">
    <source>
        <dbReference type="ARBA" id="ARBA00007673"/>
    </source>
</evidence>
<dbReference type="RefSeq" id="WP_114074642.1">
    <property type="nucleotide sequence ID" value="NZ_CP030918.1"/>
</dbReference>
<reference evidence="4" key="1">
    <citation type="submission" date="2018-07" db="EMBL/GenBank/DDBJ databases">
        <title>Genome sequencing of Paracoccus sp. SC2-6.</title>
        <authorList>
            <person name="Heo J."/>
            <person name="Kim S.-J."/>
            <person name="Kwon S.-W."/>
        </authorList>
    </citation>
    <scope>NUCLEOTIDE SEQUENCE [LARGE SCALE GENOMIC DNA]</scope>
    <source>
        <strain evidence="4">SC2-6</strain>
    </source>
</reference>
<proteinExistence type="inferred from homology"/>
<dbReference type="InterPro" id="IPR007400">
    <property type="entry name" value="PrpF-like"/>
</dbReference>
<organism evidence="3 4">
    <name type="scientific">Paracoccus suum</name>
    <dbReference type="NCBI Taxonomy" id="2259340"/>
    <lineage>
        <taxon>Bacteria</taxon>
        <taxon>Pseudomonadati</taxon>
        <taxon>Pseudomonadota</taxon>
        <taxon>Alphaproteobacteria</taxon>
        <taxon>Rhodobacterales</taxon>
        <taxon>Paracoccaceae</taxon>
        <taxon>Paracoccus</taxon>
    </lineage>
</organism>
<dbReference type="EMBL" id="CP030918">
    <property type="protein sequence ID" value="AXC48322.1"/>
    <property type="molecule type" value="Genomic_DNA"/>
</dbReference>
<dbReference type="PANTHER" id="PTHR43709:SF2">
    <property type="entry name" value="DUF453 DOMAIN PROTEIN (AFU_ORTHOLOGUE AFUA_6G00360)"/>
    <property type="match status" value="1"/>
</dbReference>
<name>A0A344PG17_9RHOB</name>
<dbReference type="Pfam" id="PF04303">
    <property type="entry name" value="PrpF"/>
    <property type="match status" value="1"/>
</dbReference>
<protein>
    <submittedName>
        <fullName evidence="3">PrpF family protein</fullName>
    </submittedName>
</protein>
<accession>A0A344PG17</accession>
<evidence type="ECO:0000313" key="4">
    <source>
        <dbReference type="Proteomes" id="UP000252023"/>
    </source>
</evidence>
<keyword evidence="4" id="KW-1185">Reference proteome</keyword>
<dbReference type="SUPFAM" id="SSF54506">
    <property type="entry name" value="Diaminopimelate epimerase-like"/>
    <property type="match status" value="2"/>
</dbReference>
<evidence type="ECO:0000313" key="3">
    <source>
        <dbReference type="EMBL" id="AXC48322.1"/>
    </source>
</evidence>
<evidence type="ECO:0000256" key="2">
    <source>
        <dbReference type="ARBA" id="ARBA00023235"/>
    </source>
</evidence>
<dbReference type="Gene3D" id="3.10.310.10">
    <property type="entry name" value="Diaminopimelate Epimerase, Chain A, domain 1"/>
    <property type="match status" value="2"/>
</dbReference>
<comment type="similarity">
    <text evidence="1">Belongs to the PrpF family.</text>
</comment>
<gene>
    <name evidence="3" type="ORF">DRW48_00085</name>
</gene>
<dbReference type="Proteomes" id="UP000252023">
    <property type="component" value="Chromosome"/>
</dbReference>
<keyword evidence="2" id="KW-0413">Isomerase</keyword>
<sequence length="382" mass="39445">MGQSFVPAVFYRGGSSKGVIFHARDLPDDRAEIEAILLAVLGSPDPNGRQLNGMGGGISSLSKAVILAPSDDPAADVDYTFVQVAVDAAECVWDGVCGNLASVVGPFAVEEGLVPPPADGEALVRFREAATGKIIYSRFPCADGVPVVQGDFVIAGVAGTGAMIRLDYRDPGGAITGRLLPTGQLTQELVLADGSSVEVSLIDSSNACVFVAAASVGLTGTESPDAIEARGEVMARLDEIRRRAGVLMGLAERPDALGLFNPRIAVVSAPADFTSLDGTRWNAGSHDIATRMLSMGRPHRAVPLASALCLGVACGIEGTLPNRLARTAADQPARGMVRVGTPSGVITVGAEVARDAGGEWRAISAASFRTARRLMQGQVAID</sequence>
<dbReference type="GO" id="GO:0016853">
    <property type="term" value="F:isomerase activity"/>
    <property type="evidence" value="ECO:0007669"/>
    <property type="project" value="UniProtKB-KW"/>
</dbReference>
<dbReference type="AlphaFoldDB" id="A0A344PG17"/>
<dbReference type="PANTHER" id="PTHR43709">
    <property type="entry name" value="ACONITATE ISOMERASE-RELATED"/>
    <property type="match status" value="1"/>
</dbReference>
<dbReference type="OrthoDB" id="9779763at2"/>